<accession>A0AAN0JUR1</accession>
<dbReference type="GeneID" id="109588943"/>
<evidence type="ECO:0000313" key="2">
    <source>
        <dbReference type="Proteomes" id="UP000007879"/>
    </source>
</evidence>
<organism evidence="1 2">
    <name type="scientific">Amphimedon queenslandica</name>
    <name type="common">Sponge</name>
    <dbReference type="NCBI Taxonomy" id="400682"/>
    <lineage>
        <taxon>Eukaryota</taxon>
        <taxon>Metazoa</taxon>
        <taxon>Porifera</taxon>
        <taxon>Demospongiae</taxon>
        <taxon>Heteroscleromorpha</taxon>
        <taxon>Haplosclerida</taxon>
        <taxon>Niphatidae</taxon>
        <taxon>Amphimedon</taxon>
    </lineage>
</organism>
<sequence>MDDRKSQSVLRREPVVTVTDQRKNDSAAVSLFTSTSSPKHHKVDSIRHSVAFHTVTQTQEAIDVTDGLNISEDVMTRNSQSQKIKVSDNTIFEQYLTKAIASSSHSDPPNYVIGFIKSCLTL</sequence>
<dbReference type="RefSeq" id="XP_019860604.1">
    <property type="nucleotide sequence ID" value="XM_020005045.1"/>
</dbReference>
<reference evidence="1" key="2">
    <citation type="submission" date="2024-06" db="UniProtKB">
        <authorList>
            <consortium name="EnsemblMetazoa"/>
        </authorList>
    </citation>
    <scope>IDENTIFICATION</scope>
</reference>
<keyword evidence="2" id="KW-1185">Reference proteome</keyword>
<dbReference type="Proteomes" id="UP000007879">
    <property type="component" value="Unassembled WGS sequence"/>
</dbReference>
<name>A0AAN0JUR1_AMPQE</name>
<evidence type="ECO:0000313" key="1">
    <source>
        <dbReference type="EnsemblMetazoa" id="XP_019860604.1"/>
    </source>
</evidence>
<dbReference type="KEGG" id="aqu:109588943"/>
<proteinExistence type="predicted"/>
<protein>
    <submittedName>
        <fullName evidence="1">Uncharacterized protein</fullName>
    </submittedName>
</protein>
<dbReference type="EnsemblMetazoa" id="XM_020005045.1">
    <property type="protein sequence ID" value="XP_019860604.1"/>
    <property type="gene ID" value="LOC109588943"/>
</dbReference>
<reference evidence="2" key="1">
    <citation type="journal article" date="2010" name="Nature">
        <title>The Amphimedon queenslandica genome and the evolution of animal complexity.</title>
        <authorList>
            <person name="Srivastava M."/>
            <person name="Simakov O."/>
            <person name="Chapman J."/>
            <person name="Fahey B."/>
            <person name="Gauthier M.E."/>
            <person name="Mitros T."/>
            <person name="Richards G.S."/>
            <person name="Conaco C."/>
            <person name="Dacre M."/>
            <person name="Hellsten U."/>
            <person name="Larroux C."/>
            <person name="Putnam N.H."/>
            <person name="Stanke M."/>
            <person name="Adamska M."/>
            <person name="Darling A."/>
            <person name="Degnan S.M."/>
            <person name="Oakley T.H."/>
            <person name="Plachetzki D.C."/>
            <person name="Zhai Y."/>
            <person name="Adamski M."/>
            <person name="Calcino A."/>
            <person name="Cummins S.F."/>
            <person name="Goodstein D.M."/>
            <person name="Harris C."/>
            <person name="Jackson D.J."/>
            <person name="Leys S.P."/>
            <person name="Shu S."/>
            <person name="Woodcroft B.J."/>
            <person name="Vervoort M."/>
            <person name="Kosik K.S."/>
            <person name="Manning G."/>
            <person name="Degnan B.M."/>
            <person name="Rokhsar D.S."/>
        </authorList>
    </citation>
    <scope>NUCLEOTIDE SEQUENCE [LARGE SCALE GENOMIC DNA]</scope>
</reference>
<dbReference type="AlphaFoldDB" id="A0AAN0JUR1"/>